<reference evidence="1 2" key="1">
    <citation type="journal article" date="2012" name="J. Bacteriol.">
        <title>Complete Genome Sequence of the Fruiting Myxobacterium Corallococcus coralloides DSM 2259.</title>
        <authorList>
            <person name="Huntley S."/>
            <person name="Zhang Y."/>
            <person name="Treuner-Lange A."/>
            <person name="Kneip S."/>
            <person name="Sensen C.W."/>
            <person name="Sogaard-Andersen L."/>
        </authorList>
    </citation>
    <scope>NUCLEOTIDE SEQUENCE [LARGE SCALE GENOMIC DNA]</scope>
    <source>
        <strain evidence="2">ATCC 25202 / DSM 2259 / NBRC 100086 / M2</strain>
    </source>
</reference>
<name>H8MKF4_CORCM</name>
<proteinExistence type="predicted"/>
<evidence type="ECO:0000313" key="1">
    <source>
        <dbReference type="EMBL" id="AFE04542.1"/>
    </source>
</evidence>
<gene>
    <name evidence="1" type="ordered locus">COCOR_02203</name>
</gene>
<keyword evidence="2" id="KW-1185">Reference proteome</keyword>
<accession>H8MKF4</accession>
<dbReference type="InParanoid" id="H8MKF4"/>
<protein>
    <submittedName>
        <fullName evidence="1">Uncharacterized protein</fullName>
    </submittedName>
</protein>
<dbReference type="KEGG" id="ccx:COCOR_02203"/>
<organism evidence="1 2">
    <name type="scientific">Corallococcus coralloides (strain ATCC 25202 / DSM 2259 / NBRC 100086 / M2)</name>
    <name type="common">Myxococcus coralloides</name>
    <dbReference type="NCBI Taxonomy" id="1144275"/>
    <lineage>
        <taxon>Bacteria</taxon>
        <taxon>Pseudomonadati</taxon>
        <taxon>Myxococcota</taxon>
        <taxon>Myxococcia</taxon>
        <taxon>Myxococcales</taxon>
        <taxon>Cystobacterineae</taxon>
        <taxon>Myxococcaceae</taxon>
        <taxon>Corallococcus</taxon>
    </lineage>
</organism>
<sequence>MRFQAPEEPQTQLFVVPGGQNYLSPPAQRGQVQGAVLWRCKDHHGGSGRGLRWGEGLQEALGLRLVGAAGAEQDAVYLLGQPQRLRPGPGYTEREVLRAERAHQLRQQCLRIVHDQKRVGLGFHRVPIK</sequence>
<dbReference type="EMBL" id="CP003389">
    <property type="protein sequence ID" value="AFE04542.1"/>
    <property type="molecule type" value="Genomic_DNA"/>
</dbReference>
<reference evidence="2" key="2">
    <citation type="submission" date="2012-03" db="EMBL/GenBank/DDBJ databases">
        <title>Genome sequence of the fruiting myxobacterium Corallococcus coralloides DSM 2259.</title>
        <authorList>
            <person name="Huntley S."/>
            <person name="Zhang Y."/>
            <person name="Treuner-Lange A."/>
            <person name="Sensen C.W."/>
            <person name="Sogaard-Andersen L."/>
        </authorList>
    </citation>
    <scope>NUCLEOTIDE SEQUENCE [LARGE SCALE GENOMIC DNA]</scope>
    <source>
        <strain evidence="2">ATCC 25202 / DSM 2259 / NBRC 100086 / M2</strain>
    </source>
</reference>
<dbReference type="AlphaFoldDB" id="H8MKF4"/>
<dbReference type="Proteomes" id="UP000007587">
    <property type="component" value="Chromosome"/>
</dbReference>
<dbReference type="HOGENOM" id="CLU_1945115_0_0_7"/>
<evidence type="ECO:0000313" key="2">
    <source>
        <dbReference type="Proteomes" id="UP000007587"/>
    </source>
</evidence>